<dbReference type="PANTHER" id="PTHR16166:SF93">
    <property type="entry name" value="INTERMEMBRANE LIPID TRANSFER PROTEIN VPS13"/>
    <property type="match status" value="1"/>
</dbReference>
<evidence type="ECO:0000259" key="2">
    <source>
        <dbReference type="Pfam" id="PF25033"/>
    </source>
</evidence>
<dbReference type="Proteomes" id="UP001381693">
    <property type="component" value="Unassembled WGS sequence"/>
</dbReference>
<evidence type="ECO:0000313" key="4">
    <source>
        <dbReference type="Proteomes" id="UP001381693"/>
    </source>
</evidence>
<proteinExistence type="inferred from homology"/>
<dbReference type="EMBL" id="JAXCGZ010015364">
    <property type="protein sequence ID" value="KAK7070440.1"/>
    <property type="molecule type" value="Genomic_DNA"/>
</dbReference>
<keyword evidence="4" id="KW-1185">Reference proteome</keyword>
<sequence length="393" mass="43612">MALGAQKMSSRWNSASSETAKNNRQVELALAEHGRIFTKIKFTFTIEAVTLSLLTGGRGLERSSSVSSASSNVSRPSYVSALDAMPMETALVVSEDSPSSKDTSLQRVSLSGLSKTVIVSQFGRPLEEGNLRRLSNASVTGPAYSRSLAEFSLQVVTVKGQMMSDGSLGANLVLFDCILHDTRPGREKYITRMMERKKQNGSNMGMIDLTYKQGSTNDTFVDLRISGFVLVLHLPYLLSIQRFFTENMPSKKTEEKQSLAYREVKQQKSVTLSDNEGRPTSLMTVRVKLEKPDIVLIEDLTNEHSPCIILHAEVGSDIKINPTNQNIGASITNIHMYQCCFHPGKRQQTMSEILSRCEISFMSVVTPLHAEHIDVRISHIDLRVSPGVRDYLF</sequence>
<reference evidence="3 4" key="1">
    <citation type="submission" date="2023-11" db="EMBL/GenBank/DDBJ databases">
        <title>Halocaridina rubra genome assembly.</title>
        <authorList>
            <person name="Smith C."/>
        </authorList>
    </citation>
    <scope>NUCLEOTIDE SEQUENCE [LARGE SCALE GENOMIC DNA]</scope>
    <source>
        <strain evidence="3">EP-1</strain>
        <tissue evidence="3">Whole</tissue>
    </source>
</reference>
<evidence type="ECO:0000256" key="1">
    <source>
        <dbReference type="ARBA" id="ARBA00006545"/>
    </source>
</evidence>
<protein>
    <recommendedName>
        <fullName evidence="2">VPS13-like middle region domain-containing protein</fullName>
    </recommendedName>
</protein>
<gene>
    <name evidence="3" type="ORF">SK128_013370</name>
</gene>
<dbReference type="Pfam" id="PF25033">
    <property type="entry name" value="VPS13_M"/>
    <property type="match status" value="1"/>
</dbReference>
<dbReference type="InterPro" id="IPR026847">
    <property type="entry name" value="VPS13"/>
</dbReference>
<dbReference type="GO" id="GO:0045053">
    <property type="term" value="P:protein retention in Golgi apparatus"/>
    <property type="evidence" value="ECO:0007669"/>
    <property type="project" value="TreeGrafter"/>
</dbReference>
<dbReference type="InterPro" id="IPR056747">
    <property type="entry name" value="VPS13-like_M"/>
</dbReference>
<name>A0AAN8WQL7_HALRR</name>
<dbReference type="PANTHER" id="PTHR16166">
    <property type="entry name" value="VACUOLAR PROTEIN SORTING-ASSOCIATED PROTEIN VPS13"/>
    <property type="match status" value="1"/>
</dbReference>
<comment type="similarity">
    <text evidence="1">Belongs to the VPS13 family.</text>
</comment>
<evidence type="ECO:0000313" key="3">
    <source>
        <dbReference type="EMBL" id="KAK7070440.1"/>
    </source>
</evidence>
<dbReference type="GO" id="GO:0006623">
    <property type="term" value="P:protein targeting to vacuole"/>
    <property type="evidence" value="ECO:0007669"/>
    <property type="project" value="TreeGrafter"/>
</dbReference>
<accession>A0AAN8WQL7</accession>
<dbReference type="AlphaFoldDB" id="A0AAN8WQL7"/>
<comment type="caution">
    <text evidence="3">The sequence shown here is derived from an EMBL/GenBank/DDBJ whole genome shotgun (WGS) entry which is preliminary data.</text>
</comment>
<feature type="domain" description="VPS13-like middle region" evidence="2">
    <location>
        <begin position="67"/>
        <end position="386"/>
    </location>
</feature>
<organism evidence="3 4">
    <name type="scientific">Halocaridina rubra</name>
    <name type="common">Hawaiian red shrimp</name>
    <dbReference type="NCBI Taxonomy" id="373956"/>
    <lineage>
        <taxon>Eukaryota</taxon>
        <taxon>Metazoa</taxon>
        <taxon>Ecdysozoa</taxon>
        <taxon>Arthropoda</taxon>
        <taxon>Crustacea</taxon>
        <taxon>Multicrustacea</taxon>
        <taxon>Malacostraca</taxon>
        <taxon>Eumalacostraca</taxon>
        <taxon>Eucarida</taxon>
        <taxon>Decapoda</taxon>
        <taxon>Pleocyemata</taxon>
        <taxon>Caridea</taxon>
        <taxon>Atyoidea</taxon>
        <taxon>Atyidae</taxon>
        <taxon>Halocaridina</taxon>
    </lineage>
</organism>